<evidence type="ECO:0000313" key="2">
    <source>
        <dbReference type="Proteomes" id="UP000247980"/>
    </source>
</evidence>
<comment type="caution">
    <text evidence="1">The sequence shown here is derived from an EMBL/GenBank/DDBJ whole genome shotgun (WGS) entry which is preliminary data.</text>
</comment>
<evidence type="ECO:0000313" key="1">
    <source>
        <dbReference type="EMBL" id="PYI39470.1"/>
    </source>
</evidence>
<evidence type="ECO:0008006" key="3">
    <source>
        <dbReference type="Google" id="ProtNLM"/>
    </source>
</evidence>
<dbReference type="EMBL" id="QJVC01000003">
    <property type="protein sequence ID" value="PYI39470.1"/>
    <property type="molecule type" value="Genomic_DNA"/>
</dbReference>
<name>A0A2V5J8Q4_9MICC</name>
<sequence length="163" mass="18310">MAQRVFVDANVLYRRTLRDWLFMLRLEAEPCVLQLHTTWGVIDETGARLRDQHPRAPGGLIAELMQKCQEHFDEILEDLPGGPVAGIADEGDWHVHHAVEASRADILLTEDSGFDSDESYYEAYNGDDFFVEINVSAPDAVKRVVESQASYGAARDGDRIPRP</sequence>
<dbReference type="OrthoDB" id="211933at2"/>
<accession>A0A2V5J8Q4</accession>
<reference evidence="1 2" key="1">
    <citation type="submission" date="2018-05" db="EMBL/GenBank/DDBJ databases">
        <title>Genetic diversity of glacier-inhabiting Cryobacterium bacteria in China and description of Cryobacterium mengkeensis sp. nov. and Arthrobacter glacialis sp. nov.</title>
        <authorList>
            <person name="Liu Q."/>
            <person name="Xin Y.-H."/>
        </authorList>
    </citation>
    <scope>NUCLEOTIDE SEQUENCE [LARGE SCALE GENOMIC DNA]</scope>
    <source>
        <strain evidence="1 2">B7</strain>
    </source>
</reference>
<keyword evidence="2" id="KW-1185">Reference proteome</keyword>
<protein>
    <recommendedName>
        <fullName evidence="3">PIN domain-containing protein</fullName>
    </recommendedName>
</protein>
<proteinExistence type="predicted"/>
<organism evidence="1 2">
    <name type="scientific">Arthrobacter psychrolactophilus</name>
    <dbReference type="NCBI Taxonomy" id="92442"/>
    <lineage>
        <taxon>Bacteria</taxon>
        <taxon>Bacillati</taxon>
        <taxon>Actinomycetota</taxon>
        <taxon>Actinomycetes</taxon>
        <taxon>Micrococcales</taxon>
        <taxon>Micrococcaceae</taxon>
        <taxon>Arthrobacter</taxon>
    </lineage>
</organism>
<dbReference type="AlphaFoldDB" id="A0A2V5J8Q4"/>
<dbReference type="RefSeq" id="WP_110484374.1">
    <property type="nucleotide sequence ID" value="NZ_QJVC01000003.1"/>
</dbReference>
<gene>
    <name evidence="1" type="ORF">CVS30_05855</name>
</gene>
<dbReference type="Proteomes" id="UP000247980">
    <property type="component" value="Unassembled WGS sequence"/>
</dbReference>